<dbReference type="InterPro" id="IPR036397">
    <property type="entry name" value="RNaseH_sf"/>
</dbReference>
<dbReference type="PANTHER" id="PTHR48475">
    <property type="entry name" value="RIBONUCLEASE H"/>
    <property type="match status" value="1"/>
</dbReference>
<dbReference type="PANTHER" id="PTHR48475:SF2">
    <property type="entry name" value="RIBONUCLEASE H"/>
    <property type="match status" value="1"/>
</dbReference>
<dbReference type="Gene3D" id="3.30.420.10">
    <property type="entry name" value="Ribonuclease H-like superfamily/Ribonuclease H"/>
    <property type="match status" value="1"/>
</dbReference>
<dbReference type="AlphaFoldDB" id="A0AAW2JMZ8"/>
<comment type="caution">
    <text evidence="2">The sequence shown here is derived from an EMBL/GenBank/DDBJ whole genome shotgun (WGS) entry which is preliminary data.</text>
</comment>
<reference evidence="2" key="1">
    <citation type="submission" date="2020-06" db="EMBL/GenBank/DDBJ databases">
        <authorList>
            <person name="Li T."/>
            <person name="Hu X."/>
            <person name="Zhang T."/>
            <person name="Song X."/>
            <person name="Zhang H."/>
            <person name="Dai N."/>
            <person name="Sheng W."/>
            <person name="Hou X."/>
            <person name="Wei L."/>
        </authorList>
    </citation>
    <scope>NUCLEOTIDE SEQUENCE</scope>
    <source>
        <strain evidence="2">KEN8</strain>
        <tissue evidence="2">Leaf</tissue>
    </source>
</reference>
<accession>A0AAW2JMZ8</accession>
<sequence>MLSCVPRARKHQSPTSCAKATPRKPLPVRSMGMDLVGPFPQAAGQRKFLFVAIVYFTKWVEAEPLAKITEKEVTKLGWDLPKELGWMNSPTFVGILNDAKDFIRESPFTLSYRTEIVAPTEIRELSWRVKHYDLVSNVQGLRMNVDFIDEAREVATTRVAMYKARMAKAYNARVRPRNFQVGIWS</sequence>
<evidence type="ECO:0000256" key="1">
    <source>
        <dbReference type="SAM" id="MobiDB-lite"/>
    </source>
</evidence>
<dbReference type="SUPFAM" id="SSF53098">
    <property type="entry name" value="Ribonuclease H-like"/>
    <property type="match status" value="1"/>
</dbReference>
<organism evidence="2">
    <name type="scientific">Sesamum calycinum</name>
    <dbReference type="NCBI Taxonomy" id="2727403"/>
    <lineage>
        <taxon>Eukaryota</taxon>
        <taxon>Viridiplantae</taxon>
        <taxon>Streptophyta</taxon>
        <taxon>Embryophyta</taxon>
        <taxon>Tracheophyta</taxon>
        <taxon>Spermatophyta</taxon>
        <taxon>Magnoliopsida</taxon>
        <taxon>eudicotyledons</taxon>
        <taxon>Gunneridae</taxon>
        <taxon>Pentapetalae</taxon>
        <taxon>asterids</taxon>
        <taxon>lamiids</taxon>
        <taxon>Lamiales</taxon>
        <taxon>Pedaliaceae</taxon>
        <taxon>Sesamum</taxon>
    </lineage>
</organism>
<reference evidence="2" key="2">
    <citation type="journal article" date="2024" name="Plant">
        <title>Genomic evolution and insights into agronomic trait innovations of Sesamum species.</title>
        <authorList>
            <person name="Miao H."/>
            <person name="Wang L."/>
            <person name="Qu L."/>
            <person name="Liu H."/>
            <person name="Sun Y."/>
            <person name="Le M."/>
            <person name="Wang Q."/>
            <person name="Wei S."/>
            <person name="Zheng Y."/>
            <person name="Lin W."/>
            <person name="Duan Y."/>
            <person name="Cao H."/>
            <person name="Xiong S."/>
            <person name="Wang X."/>
            <person name="Wei L."/>
            <person name="Li C."/>
            <person name="Ma Q."/>
            <person name="Ju M."/>
            <person name="Zhao R."/>
            <person name="Li G."/>
            <person name="Mu C."/>
            <person name="Tian Q."/>
            <person name="Mei H."/>
            <person name="Zhang T."/>
            <person name="Gao T."/>
            <person name="Zhang H."/>
        </authorList>
    </citation>
    <scope>NUCLEOTIDE SEQUENCE</scope>
    <source>
        <strain evidence="2">KEN8</strain>
    </source>
</reference>
<evidence type="ECO:0008006" key="3">
    <source>
        <dbReference type="Google" id="ProtNLM"/>
    </source>
</evidence>
<dbReference type="EMBL" id="JACGWM010000961">
    <property type="protein sequence ID" value="KAL0295722.1"/>
    <property type="molecule type" value="Genomic_DNA"/>
</dbReference>
<dbReference type="GO" id="GO:0003676">
    <property type="term" value="F:nucleic acid binding"/>
    <property type="evidence" value="ECO:0007669"/>
    <property type="project" value="InterPro"/>
</dbReference>
<evidence type="ECO:0000313" key="2">
    <source>
        <dbReference type="EMBL" id="KAL0295722.1"/>
    </source>
</evidence>
<proteinExistence type="predicted"/>
<protein>
    <recommendedName>
        <fullName evidence="3">Reverse transcriptase domain-containing protein</fullName>
    </recommendedName>
</protein>
<name>A0AAW2JMZ8_9LAMI</name>
<dbReference type="InterPro" id="IPR012337">
    <property type="entry name" value="RNaseH-like_sf"/>
</dbReference>
<feature type="region of interest" description="Disordered" evidence="1">
    <location>
        <begin position="1"/>
        <end position="25"/>
    </location>
</feature>
<gene>
    <name evidence="2" type="ORF">Scaly_2571100</name>
</gene>